<feature type="transmembrane region" description="Helical" evidence="9">
    <location>
        <begin position="21"/>
        <end position="38"/>
    </location>
</feature>
<evidence type="ECO:0000256" key="2">
    <source>
        <dbReference type="ARBA" id="ARBA00022553"/>
    </source>
</evidence>
<dbReference type="PANTHER" id="PTHR30578">
    <property type="entry name" value="ELECTRON TRANSPORT COMPLEX PROTEIN RNFD"/>
    <property type="match status" value="1"/>
</dbReference>
<keyword evidence="3" id="KW-0285">Flavoprotein</keyword>
<evidence type="ECO:0000256" key="5">
    <source>
        <dbReference type="ARBA" id="ARBA00022692"/>
    </source>
</evidence>
<sequence>MIAFFHDLQAGRVGRTLLSDSATPALLGVIVPVVSALVADTEQFAARLLISVSLTLAWQHVFTRVRGLRPGLDGIVAATLIALLVPADAPLWQLALGVSFGVVIAEQVFGGRGRNFVHPAVAALAFVMFSFTEIDYRAGPNIPLAALLPALVLLLLSGQASWRLLLAAYCTMALMVWAQGSDPSVNLLSGAIGCAILFLAADPVCSCTTNPGRFAQGILTGVLIGLFSQAGSTFGAAIFAILMSSIFAPLIDYVVVAIHVRRRARRHG</sequence>
<protein>
    <submittedName>
        <fullName evidence="10">NQR2, RnfD, RnfE family protein</fullName>
    </submittedName>
</protein>
<dbReference type="GO" id="GO:0055085">
    <property type="term" value="P:transmembrane transport"/>
    <property type="evidence" value="ECO:0007669"/>
    <property type="project" value="InterPro"/>
</dbReference>
<feature type="transmembrane region" description="Helical" evidence="9">
    <location>
        <begin position="116"/>
        <end position="132"/>
    </location>
</feature>
<evidence type="ECO:0000313" key="10">
    <source>
        <dbReference type="EMBL" id="OYR28419.1"/>
    </source>
</evidence>
<keyword evidence="2" id="KW-0597">Phosphoprotein</keyword>
<comment type="caution">
    <text evidence="10">The sequence shown here is derived from an EMBL/GenBank/DDBJ whole genome shotgun (WGS) entry which is preliminary data.</text>
</comment>
<evidence type="ECO:0000313" key="11">
    <source>
        <dbReference type="Proteomes" id="UP000216188"/>
    </source>
</evidence>
<evidence type="ECO:0000256" key="3">
    <source>
        <dbReference type="ARBA" id="ARBA00022630"/>
    </source>
</evidence>
<proteinExistence type="predicted"/>
<dbReference type="InterPro" id="IPR004338">
    <property type="entry name" value="NqrB/RnfD"/>
</dbReference>
<feature type="transmembrane region" description="Helical" evidence="9">
    <location>
        <begin position="213"/>
        <end position="230"/>
    </location>
</feature>
<keyword evidence="8 9" id="KW-0472">Membrane</keyword>
<reference evidence="10 11" key="1">
    <citation type="submission" date="2017-07" db="EMBL/GenBank/DDBJ databases">
        <title>Phylogenetic study on the rhizospheric bacterium Ochrobactrum sp. A44.</title>
        <authorList>
            <person name="Krzyzanowska D.M."/>
            <person name="Ossowicki A."/>
            <person name="Rajewska M."/>
            <person name="Maciag T."/>
            <person name="Kaczynski Z."/>
            <person name="Czerwicka M."/>
            <person name="Jafra S."/>
        </authorList>
    </citation>
    <scope>NUCLEOTIDE SEQUENCE [LARGE SCALE GENOMIC DNA]</scope>
    <source>
        <strain evidence="10 11">CCUG 30717</strain>
    </source>
</reference>
<keyword evidence="6" id="KW-1278">Translocase</keyword>
<feature type="transmembrane region" description="Helical" evidence="9">
    <location>
        <begin position="44"/>
        <end position="61"/>
    </location>
</feature>
<keyword evidence="1" id="KW-0813">Transport</keyword>
<evidence type="ECO:0000256" key="6">
    <source>
        <dbReference type="ARBA" id="ARBA00022967"/>
    </source>
</evidence>
<name>A0A256GMV3_9HYPH</name>
<dbReference type="GO" id="GO:0005886">
    <property type="term" value="C:plasma membrane"/>
    <property type="evidence" value="ECO:0007669"/>
    <property type="project" value="TreeGrafter"/>
</dbReference>
<keyword evidence="11" id="KW-1185">Reference proteome</keyword>
<dbReference type="PANTHER" id="PTHR30578:SF1">
    <property type="entry name" value="NA(+)-TRANSLOCATING NADH-QUINONE REDUCTASE SUBUNIT B"/>
    <property type="match status" value="1"/>
</dbReference>
<organism evidence="10 11">
    <name type="scientific">Brucella pseudogrignonensis</name>
    <dbReference type="NCBI Taxonomy" id="419475"/>
    <lineage>
        <taxon>Bacteria</taxon>
        <taxon>Pseudomonadati</taxon>
        <taxon>Pseudomonadota</taxon>
        <taxon>Alphaproteobacteria</taxon>
        <taxon>Hyphomicrobiales</taxon>
        <taxon>Brucellaceae</taxon>
        <taxon>Brucella/Ochrobactrum group</taxon>
        <taxon>Brucella</taxon>
    </lineage>
</organism>
<dbReference type="RefSeq" id="WP_009450486.1">
    <property type="nucleotide sequence ID" value="NZ_JBHEEM010000016.1"/>
</dbReference>
<accession>A0A256GMV3</accession>
<keyword evidence="4" id="KW-0288">FMN</keyword>
<feature type="transmembrane region" description="Helical" evidence="9">
    <location>
        <begin position="68"/>
        <end position="85"/>
    </location>
</feature>
<dbReference type="AlphaFoldDB" id="A0A256GMV3"/>
<evidence type="ECO:0000256" key="7">
    <source>
        <dbReference type="ARBA" id="ARBA00022989"/>
    </source>
</evidence>
<feature type="transmembrane region" description="Helical" evidence="9">
    <location>
        <begin position="184"/>
        <end position="201"/>
    </location>
</feature>
<evidence type="ECO:0000256" key="9">
    <source>
        <dbReference type="SAM" id="Phobius"/>
    </source>
</evidence>
<evidence type="ECO:0000256" key="8">
    <source>
        <dbReference type="ARBA" id="ARBA00023136"/>
    </source>
</evidence>
<keyword evidence="5 9" id="KW-0812">Transmembrane</keyword>
<evidence type="ECO:0000256" key="4">
    <source>
        <dbReference type="ARBA" id="ARBA00022643"/>
    </source>
</evidence>
<dbReference type="Proteomes" id="UP000216188">
    <property type="component" value="Unassembled WGS sequence"/>
</dbReference>
<gene>
    <name evidence="10" type="ORF">CEV34_1157</name>
</gene>
<dbReference type="EMBL" id="NNRM01000015">
    <property type="protein sequence ID" value="OYR28419.1"/>
    <property type="molecule type" value="Genomic_DNA"/>
</dbReference>
<feature type="transmembrane region" description="Helical" evidence="9">
    <location>
        <begin position="236"/>
        <end position="260"/>
    </location>
</feature>
<feature type="transmembrane region" description="Helical" evidence="9">
    <location>
        <begin position="138"/>
        <end position="155"/>
    </location>
</feature>
<dbReference type="Pfam" id="PF03116">
    <property type="entry name" value="NQR2_RnfD_RnfE"/>
    <property type="match status" value="2"/>
</dbReference>
<keyword evidence="7 9" id="KW-1133">Transmembrane helix</keyword>
<evidence type="ECO:0000256" key="1">
    <source>
        <dbReference type="ARBA" id="ARBA00022448"/>
    </source>
</evidence>